<dbReference type="PANTHER" id="PTHR21818:SF0">
    <property type="entry name" value="FANCONI ANEMIA GROUP I PROTEIN"/>
    <property type="match status" value="1"/>
</dbReference>
<feature type="domain" description="GEX2 N-terminal Ig-like" evidence="9">
    <location>
        <begin position="1429"/>
        <end position="1533"/>
    </location>
</feature>
<sequence length="2676" mass="296529">MTVAAEEPSHQKPLTDNDIIRLAQYHHCQTSLSLPPYLLSPTSHDPLLAYLKSRSSLPSPSKPVSEYAIALLSLISLSPTTPSLSSLLASLLIAYTQIFPKIPSDSDSLKTIQLFGTLLRYLHVKEIKSVVDSILSGVSRVISVDDAQLFDLLPVCFDLLRREAKASEIDYVNSVIDRVLTCEWEKGFVTKMVSLAKELTFVDKGRKSELLEKVFLGVKCIDLQDLPSLVYQLLVLASKGFCKREVIGGVVCFFGSKAESRVASVLRQIEGTVLLHVNFAVKQDPSLGQEVVALVKSDLRAFNHFTVAVLFSVARVRKFGENSLGVLRTALLSAYNDYRLSKDCKWLPDELKEESLLHAKLVEKSLLRAVSECKYGREHVFPSVIQFGFMLLESVEEGRSNESGGSSGVLGIEKLSIQILGTLFEVHDMTRNEIIEQCKFRILSLKCAKSKPILRLLGYLVQRYSLIMLDYVHHLKELLDYFTFMEGNISCFLVSAIIPLIKFSRDLQDYTILVIRKAMFRREDTVRVSATKVIIELILAEKQAKKDSSFTLQDSSSQASSSQHNEVSCTVRGNLFTELNGLLQRCLYQQAKVKEVVYDGLVKLVLIDPSSGAHVLDFLMPHFLRFFRQDIDFQLGITSCIKVEGGKFIIEEPLDRLLFCISWILLLQQHNNSDRPSDATWPCFGFALTQENEQAGRNVSHEVYSSTLLKVRNFLLGKKLGDIVGLSQDTVSASLEEDKRTSYCLIILGIVQVLLNYIITDLEKQPEGKKGEIEKDIVDLVDLYESLEKEAGKSKQSNIGKRVRFSSRSKSDDTGVGFVSINEEREQVPFLSTSSIYQLFLIAFKLHSSKSACNLSGSQDDSQSSSAKTEKSISGVLSFTLHVCIGHIRSSLCMKEENPLKPLVYGDMIVLGPPLMKVVYLLKPGPLVVTGQTNKENKGRKVAEGRKQCLHLALLSLKELLSIYSSGSGLTGLLEDLLAVPASDDAILEECSEASKIEDPRVKNIEIFMEKIMKPMITDLIAQNSNDVEEANTIIFTCVVQILCDIVLMLGSTLPDKFKQRHGSWAHEIFRSCETSNTTVAKSVLKLAISFTTSPGDLCIAVEVAKELQNVIGLDKSDTSQVSESYMIVNQSTSASITSCILQLVDSAIGDMDWGTKKLKNLYVASQKNIHLNHDDESTFLIALEEALYAMAESTVRILSSFVLMNLKDSQAAQFLRLAVKFYKQLAQIVKQRIAPKGCKQTLPSLKFQKLVELTCKSLTVPLYPFLAEMQKEQQESVSSNSKGIINKIRQENKCIPDLIFQIEDYERYLIQLSKVTKLNLLRHAKRSTARDFKIIEDAEAPAGGEDGGNQEETETQNNNVGGNEDGLGEDNDTCSHLSTDQIVNTVAVGAFFLNRHRFSQTMAAIKVASLLTLFLFSPSLSVDESVLPKFSFSWSDDKNKFKSGEIARISIKVLGNFETNGNASLGQGAFKPTLTVNGKTGNSTYVSGVSQDLGADISTWKISFIPIVVGVLNIVIDDETFKVLDSSLHFEVEPGLMHPSVSVVSWMGLNNVFEAGMNASILILPMDAFGNNISFSGKEMELQGFSLSLQNENGSFAIIFNTTHIRWMESGYISIEFVLVTAGKFLLLVEKESQALNGVPLPLEVNSVGPLDVSNCVSIWKSELNTWQIFSKMEIMLHQRDRFGNLVSGFYEFDADVVGKETGLSIPVADFQFEYVEPGIQLMSFTLSEPGNFLLTLSDMEHNKSISSMPYEYTVYIGYCDGSRSIVNGSGLNASIAGESLGFSIYLKDAYGYPSSVQVNILQVKITQEADSSYILPTINPRETLNGTKVSSYLVAPPLYEKHVRSLTVYVVVQTPSRLMTSFLQVSGSLLTQASIFDVSYTPRQSGVYKIFLSSGNIVLNGGQPFIKEVKPGEVNVAYCIVTQFNAKVPREIKNDIVVLLVDNFNNPVPSQPSRLNLEITSANTSSFTTWNFVDNTDGTYIGSYLAMDVGTYRMCVSFDDKHIQPCPFDVNVYSSGYFPKAYDDEVNVWEDESISFYPMENDYVAGDNASLVGFSQPDHGSLLRDGNLLRYTPIKDFSGNDSFLYTIVDINGNLGIATVYIFVLTAPPQFVSFSGGLQATEDQISPRSGQVLFILLSLIPTSGIIILFLNVYYYSGFSGLEISYSDKLENISVTVQALSGSVILSPMLMQFRLPGSGRLSVRNGGEDGRLLILEGQIGVINSALHSIQYLGNENFSGVDSLRLTTRNKNGINQLDVPVFVEPVNDPPFINVPHYIMLESNGTESLIFHKETDKFNFSVGDSDLAGFPVYPKIAAGSRVQIRRRVCARRLRSVGVVVSQLGVLAGLQSVAASVHLVWSLLSSPLPSLEADAFVRTSHLDLVSVMKRRFGAIVWDFSLWVLYHLCASNARFSCSVEDFREVDLSSSGVLAASGVDSIGGESHFLVTFSVEVTDGFLRTNLPSELINTTELKFKNIFRWQPIQTYASISKHVNVKASGIRFRGTIKQCNDLMEQLLHRGGENGAIMTLKMSDMGNYGCFLDCIERISLPLHVVARVNLIRKRPLSSLAAHVLGSVIVVESLVVFSLAIVLLFFTCKCAFLLVHERRSEHSVHMNPQKPTVDNAKLLNDNVSTRIVTRCFPESIWNRHAPNRQVGETSATQNKELPEINIVPFELEKG</sequence>
<evidence type="ECO:0000313" key="10">
    <source>
        <dbReference type="EMBL" id="KAH0939971.1"/>
    </source>
</evidence>
<dbReference type="Gene3D" id="2.60.40.10">
    <property type="entry name" value="Immunoglobulins"/>
    <property type="match status" value="2"/>
</dbReference>
<keyword evidence="3" id="KW-0812">Transmembrane</keyword>
<evidence type="ECO:0000313" key="11">
    <source>
        <dbReference type="Proteomes" id="UP000824890"/>
    </source>
</evidence>
<evidence type="ECO:0000259" key="5">
    <source>
        <dbReference type="Pfam" id="PF14676"/>
    </source>
</evidence>
<evidence type="ECO:0000256" key="1">
    <source>
        <dbReference type="PROSITE-ProRule" id="PRU00087"/>
    </source>
</evidence>
<name>A0ABQ8EEB1_BRANA</name>
<evidence type="ECO:0000259" key="7">
    <source>
        <dbReference type="Pfam" id="PF14679"/>
    </source>
</evidence>
<dbReference type="Pfam" id="PF00630">
    <property type="entry name" value="Filamin"/>
    <property type="match status" value="1"/>
</dbReference>
<feature type="transmembrane region" description="Helical" evidence="3">
    <location>
        <begin position="2566"/>
        <end position="2592"/>
    </location>
</feature>
<dbReference type="Pfam" id="PF14680">
    <property type="entry name" value="FANCI_HD2"/>
    <property type="match status" value="1"/>
</dbReference>
<dbReference type="Pfam" id="PF14678">
    <property type="entry name" value="FANCI_S4"/>
    <property type="match status" value="1"/>
</dbReference>
<dbReference type="InterPro" id="IPR029308">
    <property type="entry name" value="FANCI_S1"/>
</dbReference>
<dbReference type="EMBL" id="JAGKQM010000002">
    <property type="protein sequence ID" value="KAH0939971.1"/>
    <property type="molecule type" value="Genomic_DNA"/>
</dbReference>
<dbReference type="Proteomes" id="UP000824890">
    <property type="component" value="Unassembled WGS sequence"/>
</dbReference>
<evidence type="ECO:0000259" key="6">
    <source>
        <dbReference type="Pfam" id="PF14678"/>
    </source>
</evidence>
<feature type="repeat" description="Filamin" evidence="1">
    <location>
        <begin position="1941"/>
        <end position="2014"/>
    </location>
</feature>
<feature type="transmembrane region" description="Helical" evidence="3">
    <location>
        <begin position="2133"/>
        <end position="2155"/>
    </location>
</feature>
<feature type="domain" description="FANCI solenoid 4" evidence="6">
    <location>
        <begin position="1101"/>
        <end position="1339"/>
    </location>
</feature>
<dbReference type="Pfam" id="PF23616">
    <property type="entry name" value="Ig_GEX2_N"/>
    <property type="match status" value="2"/>
</dbReference>
<dbReference type="Pfam" id="PF14676">
    <property type="entry name" value="FANCI_S2"/>
    <property type="match status" value="1"/>
</dbReference>
<dbReference type="InterPro" id="IPR026171">
    <property type="entry name" value="FANCI"/>
</dbReference>
<evidence type="ECO:0000259" key="9">
    <source>
        <dbReference type="Pfam" id="PF23616"/>
    </source>
</evidence>
<dbReference type="PANTHER" id="PTHR21818">
    <property type="entry name" value="BC025462 PROTEIN"/>
    <property type="match status" value="1"/>
</dbReference>
<feature type="domain" description="FANCI solenoid 1" evidence="4">
    <location>
        <begin position="144"/>
        <end position="282"/>
    </location>
</feature>
<comment type="caution">
    <text evidence="10">The sequence shown here is derived from an EMBL/GenBank/DDBJ whole genome shotgun (WGS) entry which is preliminary data.</text>
</comment>
<gene>
    <name evidence="10" type="ORF">HID58_007432</name>
</gene>
<feature type="domain" description="FANCI helical" evidence="7">
    <location>
        <begin position="286"/>
        <end position="366"/>
    </location>
</feature>
<dbReference type="InterPro" id="IPR029314">
    <property type="entry name" value="FANCI_S4"/>
</dbReference>
<dbReference type="InterPro" id="IPR056434">
    <property type="entry name" value="Ig_GEX2_N"/>
</dbReference>
<feature type="domain" description="FANCI solenoid 2" evidence="5">
    <location>
        <begin position="380"/>
        <end position="534"/>
    </location>
</feature>
<dbReference type="PROSITE" id="PS50194">
    <property type="entry name" value="FILAMIN_REPEAT"/>
    <property type="match status" value="1"/>
</dbReference>
<evidence type="ECO:0000259" key="8">
    <source>
        <dbReference type="Pfam" id="PF14680"/>
    </source>
</evidence>
<dbReference type="InterPro" id="IPR029315">
    <property type="entry name" value="FANCI_S2"/>
</dbReference>
<reference evidence="10 11" key="1">
    <citation type="submission" date="2021-05" db="EMBL/GenBank/DDBJ databases">
        <title>Genome Assembly of Synthetic Allotetraploid Brassica napus Reveals Homoeologous Exchanges between Subgenomes.</title>
        <authorList>
            <person name="Davis J.T."/>
        </authorList>
    </citation>
    <scope>NUCLEOTIDE SEQUENCE [LARGE SCALE GENOMIC DNA]</scope>
    <source>
        <strain evidence="11">cv. Da-Ae</strain>
        <tissue evidence="10">Seedling</tissue>
    </source>
</reference>
<evidence type="ECO:0000259" key="4">
    <source>
        <dbReference type="Pfam" id="PF14675"/>
    </source>
</evidence>
<dbReference type="Gene3D" id="2.60.40.3440">
    <property type="match status" value="1"/>
</dbReference>
<dbReference type="Pfam" id="PF14679">
    <property type="entry name" value="FANCI_HD1"/>
    <property type="match status" value="1"/>
</dbReference>
<evidence type="ECO:0000256" key="2">
    <source>
        <dbReference type="SAM" id="MobiDB-lite"/>
    </source>
</evidence>
<evidence type="ECO:0000256" key="3">
    <source>
        <dbReference type="SAM" id="Phobius"/>
    </source>
</evidence>
<keyword evidence="3" id="KW-0472">Membrane</keyword>
<dbReference type="InterPro" id="IPR029310">
    <property type="entry name" value="FANCI_HD1"/>
</dbReference>
<dbReference type="Pfam" id="PF17963">
    <property type="entry name" value="Big_9"/>
    <property type="match status" value="1"/>
</dbReference>
<protein>
    <submittedName>
        <fullName evidence="10">Uncharacterized protein</fullName>
    </submittedName>
</protein>
<dbReference type="InterPro" id="IPR013783">
    <property type="entry name" value="Ig-like_fold"/>
</dbReference>
<dbReference type="InterPro" id="IPR014756">
    <property type="entry name" value="Ig_E-set"/>
</dbReference>
<feature type="region of interest" description="Disordered" evidence="2">
    <location>
        <begin position="1336"/>
        <end position="1375"/>
    </location>
</feature>
<feature type="domain" description="FANCI helical" evidence="8">
    <location>
        <begin position="553"/>
        <end position="789"/>
    </location>
</feature>
<dbReference type="InterPro" id="IPR029312">
    <property type="entry name" value="FANCI_HD2"/>
</dbReference>
<proteinExistence type="predicted"/>
<dbReference type="Pfam" id="PF14675">
    <property type="entry name" value="FANCI_S1"/>
    <property type="match status" value="1"/>
</dbReference>
<dbReference type="InterPro" id="IPR001298">
    <property type="entry name" value="Filamin/ABP280_rpt"/>
</dbReference>
<accession>A0ABQ8EEB1</accession>
<dbReference type="SMART" id="SM00557">
    <property type="entry name" value="IG_FLMN"/>
    <property type="match status" value="1"/>
</dbReference>
<keyword evidence="3" id="KW-1133">Transmembrane helix</keyword>
<dbReference type="InterPro" id="IPR017868">
    <property type="entry name" value="Filamin/ABP280_repeat-like"/>
</dbReference>
<dbReference type="SUPFAM" id="SSF81296">
    <property type="entry name" value="E set domains"/>
    <property type="match status" value="2"/>
</dbReference>
<keyword evidence="11" id="KW-1185">Reference proteome</keyword>
<feature type="domain" description="GEX2 N-terminal Ig-like" evidence="9">
    <location>
        <begin position="1542"/>
        <end position="1646"/>
    </location>
</feature>
<organism evidence="10 11">
    <name type="scientific">Brassica napus</name>
    <name type="common">Rape</name>
    <dbReference type="NCBI Taxonomy" id="3708"/>
    <lineage>
        <taxon>Eukaryota</taxon>
        <taxon>Viridiplantae</taxon>
        <taxon>Streptophyta</taxon>
        <taxon>Embryophyta</taxon>
        <taxon>Tracheophyta</taxon>
        <taxon>Spermatophyta</taxon>
        <taxon>Magnoliopsida</taxon>
        <taxon>eudicotyledons</taxon>
        <taxon>Gunneridae</taxon>
        <taxon>Pentapetalae</taxon>
        <taxon>rosids</taxon>
        <taxon>malvids</taxon>
        <taxon>Brassicales</taxon>
        <taxon>Brassicaceae</taxon>
        <taxon>Brassiceae</taxon>
        <taxon>Brassica</taxon>
    </lineage>
</organism>